<dbReference type="SUPFAM" id="SSF46689">
    <property type="entry name" value="Homeodomain-like"/>
    <property type="match status" value="2"/>
</dbReference>
<name>A0A064CBT6_9MYCO</name>
<feature type="domain" description="HTH tetR-type" evidence="5">
    <location>
        <begin position="242"/>
        <end position="302"/>
    </location>
</feature>
<gene>
    <name evidence="6" type="ORF">Y900_003860</name>
</gene>
<sequence>MGRSRMTPNAGTSHAYDDGTRRTEILQTAASIIATSGLRTSLQEIADAAGILPGSLYHHFDSKEAILVELLHRYHEDLDRIADEAQSRLNDPDFHPAFDQIADLCKAIAQCSVTHRAALQMSFYEGPSSNHELTVLAARRPTALLQSMLETLRAARWSGYLRSDVDLAVLAERIVQTMLQIGLDVIRGNASSDKSAALLCRILLEGLAAGSPTDEQLDASAAFLAADAVVRSWTDGADAEADDKAAHVRAIARTEFGKKGYEVTTVRDIASAAGMGTGTVYRLIGSKDQLLAAIMQSFGEKVAMGWSEVLASDSSSVEKLDALSWINTNAMDRFADEFRIQLAWMRQSPPDTPNPGWLFTKRVRQMKALLSEGITSGEISIDSPSNDLLARSVICVGWIPESILRQVGTRASLLCVRDTSLRGVVVTRS</sequence>
<dbReference type="eggNOG" id="COG1309">
    <property type="taxonomic scope" value="Bacteria"/>
</dbReference>
<dbReference type="Gene3D" id="1.10.10.60">
    <property type="entry name" value="Homeodomain-like"/>
    <property type="match status" value="2"/>
</dbReference>
<keyword evidence="2 4" id="KW-0238">DNA-binding</keyword>
<dbReference type="InterPro" id="IPR001647">
    <property type="entry name" value="HTH_TetR"/>
</dbReference>
<dbReference type="RefSeq" id="WP_036339199.1">
    <property type="nucleotide sequence ID" value="NZ_JALN02000001.1"/>
</dbReference>
<dbReference type="PANTHER" id="PTHR30055">
    <property type="entry name" value="HTH-TYPE TRANSCRIPTIONAL REGULATOR RUTR"/>
    <property type="match status" value="1"/>
</dbReference>
<dbReference type="InterPro" id="IPR009057">
    <property type="entry name" value="Homeodomain-like_sf"/>
</dbReference>
<protein>
    <submittedName>
        <fullName evidence="6">TetR family transcriptional regulator</fullName>
    </submittedName>
</protein>
<dbReference type="GO" id="GO:0003700">
    <property type="term" value="F:DNA-binding transcription factor activity"/>
    <property type="evidence" value="ECO:0007669"/>
    <property type="project" value="TreeGrafter"/>
</dbReference>
<evidence type="ECO:0000259" key="5">
    <source>
        <dbReference type="PROSITE" id="PS50977"/>
    </source>
</evidence>
<dbReference type="EMBL" id="JALN02000001">
    <property type="protein sequence ID" value="KDE98099.1"/>
    <property type="molecule type" value="Genomic_DNA"/>
</dbReference>
<comment type="caution">
    <text evidence="6">The sequence shown here is derived from an EMBL/GenBank/DDBJ whole genome shotgun (WGS) entry which is preliminary data.</text>
</comment>
<dbReference type="PRINTS" id="PR00455">
    <property type="entry name" value="HTHTETR"/>
</dbReference>
<dbReference type="InterPro" id="IPR036271">
    <property type="entry name" value="Tet_transcr_reg_TetR-rel_C_sf"/>
</dbReference>
<keyword evidence="1" id="KW-0805">Transcription regulation</keyword>
<organism evidence="6 7">
    <name type="scientific">Mycolicibacterium aromaticivorans JS19b1 = JCM 16368</name>
    <dbReference type="NCBI Taxonomy" id="1440774"/>
    <lineage>
        <taxon>Bacteria</taxon>
        <taxon>Bacillati</taxon>
        <taxon>Actinomycetota</taxon>
        <taxon>Actinomycetes</taxon>
        <taxon>Mycobacteriales</taxon>
        <taxon>Mycobacteriaceae</taxon>
        <taxon>Mycolicibacterium</taxon>
    </lineage>
</organism>
<proteinExistence type="predicted"/>
<evidence type="ECO:0000313" key="6">
    <source>
        <dbReference type="EMBL" id="KDE98099.1"/>
    </source>
</evidence>
<dbReference type="AlphaFoldDB" id="A0A064CBT6"/>
<feature type="DNA-binding region" description="H-T-H motif" evidence="4">
    <location>
        <begin position="265"/>
        <end position="284"/>
    </location>
</feature>
<feature type="domain" description="HTH tetR-type" evidence="5">
    <location>
        <begin position="19"/>
        <end position="78"/>
    </location>
</feature>
<feature type="DNA-binding region" description="H-T-H motif" evidence="4">
    <location>
        <begin position="41"/>
        <end position="60"/>
    </location>
</feature>
<dbReference type="InterPro" id="IPR050109">
    <property type="entry name" value="HTH-type_TetR-like_transc_reg"/>
</dbReference>
<dbReference type="Gene3D" id="1.10.357.10">
    <property type="entry name" value="Tetracycline Repressor, domain 2"/>
    <property type="match status" value="2"/>
</dbReference>
<dbReference type="Proteomes" id="UP000022835">
    <property type="component" value="Unassembled WGS sequence"/>
</dbReference>
<accession>A0A064CBT6</accession>
<dbReference type="Pfam" id="PF00440">
    <property type="entry name" value="TetR_N"/>
    <property type="match status" value="2"/>
</dbReference>
<evidence type="ECO:0000313" key="7">
    <source>
        <dbReference type="Proteomes" id="UP000022835"/>
    </source>
</evidence>
<dbReference type="SUPFAM" id="SSF48498">
    <property type="entry name" value="Tetracyclin repressor-like, C-terminal domain"/>
    <property type="match status" value="1"/>
</dbReference>
<evidence type="ECO:0000256" key="4">
    <source>
        <dbReference type="PROSITE-ProRule" id="PRU00335"/>
    </source>
</evidence>
<evidence type="ECO:0000256" key="2">
    <source>
        <dbReference type="ARBA" id="ARBA00023125"/>
    </source>
</evidence>
<keyword evidence="3" id="KW-0804">Transcription</keyword>
<evidence type="ECO:0000256" key="3">
    <source>
        <dbReference type="ARBA" id="ARBA00023163"/>
    </source>
</evidence>
<reference evidence="6" key="1">
    <citation type="submission" date="2014-05" db="EMBL/GenBank/DDBJ databases">
        <title>Genome sequence of Mycobacterium aromaticivorans strain JS19b1T (= DSM 45407T).</title>
        <authorList>
            <person name="Kwak Y."/>
            <person name="Park G.-S."/>
            <person name="Li Q.X."/>
            <person name="Lee S.-E."/>
            <person name="Shin J.-H."/>
        </authorList>
    </citation>
    <scope>NUCLEOTIDE SEQUENCE [LARGE SCALE GENOMIC DNA]</scope>
    <source>
        <strain evidence="6">JS19b1</strain>
    </source>
</reference>
<dbReference type="STRING" id="1440774.Y900_003860"/>
<keyword evidence="7" id="KW-1185">Reference proteome</keyword>
<dbReference type="PANTHER" id="PTHR30055:SF234">
    <property type="entry name" value="HTH-TYPE TRANSCRIPTIONAL REGULATOR BETI"/>
    <property type="match status" value="1"/>
</dbReference>
<evidence type="ECO:0000256" key="1">
    <source>
        <dbReference type="ARBA" id="ARBA00023015"/>
    </source>
</evidence>
<dbReference type="PROSITE" id="PS50977">
    <property type="entry name" value="HTH_TETR_2"/>
    <property type="match status" value="2"/>
</dbReference>
<dbReference type="GO" id="GO:0000976">
    <property type="term" value="F:transcription cis-regulatory region binding"/>
    <property type="evidence" value="ECO:0007669"/>
    <property type="project" value="TreeGrafter"/>
</dbReference>